<evidence type="ECO:0000259" key="2">
    <source>
        <dbReference type="Pfam" id="PF02657"/>
    </source>
</evidence>
<gene>
    <name evidence="3" type="ORF">FKY71_06855</name>
</gene>
<dbReference type="EMBL" id="VIFK01000040">
    <property type="protein sequence ID" value="TQE99773.1"/>
    <property type="molecule type" value="Genomic_DNA"/>
</dbReference>
<organism evidence="3 4">
    <name type="scientific">Spiribacter salinus</name>
    <dbReference type="NCBI Taxonomy" id="1335746"/>
    <lineage>
        <taxon>Bacteria</taxon>
        <taxon>Pseudomonadati</taxon>
        <taxon>Pseudomonadota</taxon>
        <taxon>Gammaproteobacteria</taxon>
        <taxon>Chromatiales</taxon>
        <taxon>Ectothiorhodospiraceae</taxon>
        <taxon>Spiribacter</taxon>
    </lineage>
</organism>
<name>A0A540VUF3_9GAMM</name>
<evidence type="ECO:0000313" key="4">
    <source>
        <dbReference type="Proteomes" id="UP000315400"/>
    </source>
</evidence>
<protein>
    <submittedName>
        <fullName evidence="3">SufE family protein</fullName>
    </submittedName>
</protein>
<dbReference type="PANTHER" id="PTHR43597">
    <property type="entry name" value="SULFUR ACCEPTOR PROTEIN CSDE"/>
    <property type="match status" value="1"/>
</dbReference>
<proteinExistence type="inferred from homology"/>
<sequence length="146" mass="16393">MDLQRLVDTFEFLDNWEDRYRLLIDLGKDLPEFPEEAKTEDNRVEGCVSNVWLVSDVNAGTPPRLEFKADSDAFIVKGLVAILLKAYSGRTPEEILEVDIEGLFNQLGLAQQLTPNRRDGFVAMVKEMRSRAQALQAEPGATGSLH</sequence>
<dbReference type="InterPro" id="IPR003808">
    <property type="entry name" value="Fe-S_metab-assoc_dom"/>
</dbReference>
<dbReference type="STRING" id="1260251.SPISAL_04920"/>
<evidence type="ECO:0000313" key="3">
    <source>
        <dbReference type="EMBL" id="TQE99773.1"/>
    </source>
</evidence>
<dbReference type="PANTHER" id="PTHR43597:SF5">
    <property type="entry name" value="SUFE-LIKE PROTEIN 2, CHLOROPLASTIC"/>
    <property type="match status" value="1"/>
</dbReference>
<evidence type="ECO:0000256" key="1">
    <source>
        <dbReference type="ARBA" id="ARBA00010282"/>
    </source>
</evidence>
<comment type="caution">
    <text evidence="3">The sequence shown here is derived from an EMBL/GenBank/DDBJ whole genome shotgun (WGS) entry which is preliminary data.</text>
</comment>
<comment type="similarity">
    <text evidence="1">Belongs to the SufE family.</text>
</comment>
<dbReference type="Proteomes" id="UP000315400">
    <property type="component" value="Unassembled WGS sequence"/>
</dbReference>
<dbReference type="AlphaFoldDB" id="A0A540VUF3"/>
<dbReference type="Gene3D" id="3.90.1010.10">
    <property type="match status" value="1"/>
</dbReference>
<reference evidence="3 4" key="1">
    <citation type="submission" date="2019-06" db="EMBL/GenBank/DDBJ databases">
        <title>Metagenome assembled Genome of Spiribacter salinus SL48-SHIP from the microbial mat of Salt Lake 48 (Novosibirsk region, Russia).</title>
        <authorList>
            <person name="Shipova A."/>
            <person name="Rozanov A.S."/>
            <person name="Bryanskaya A.V."/>
            <person name="Peltek S.E."/>
        </authorList>
    </citation>
    <scope>NUCLEOTIDE SEQUENCE [LARGE SCALE GENOMIC DNA]</scope>
    <source>
        <strain evidence="3">SL48-SHIP-2</strain>
    </source>
</reference>
<feature type="domain" description="Fe-S metabolism associated" evidence="2">
    <location>
        <begin position="8"/>
        <end position="130"/>
    </location>
</feature>
<dbReference type="Pfam" id="PF02657">
    <property type="entry name" value="SufE"/>
    <property type="match status" value="1"/>
</dbReference>
<accession>A0A540VUF3</accession>
<dbReference type="SUPFAM" id="SSF82649">
    <property type="entry name" value="SufE/NifU"/>
    <property type="match status" value="1"/>
</dbReference>